<feature type="active site" evidence="13">
    <location>
        <position position="68"/>
    </location>
</feature>
<sequence>MRVMGVDPGLTRCGVAIVEGRPGARPGLVAVGVVRTSPDMPHEYRLLRLEEGLTGWYDAYHPETLAIERVFAQHNLHSVTGIAQAAGIAMLIGARHDTPVALHTPSEAKATITGSGRADKKQVATMVARILGLATPPRPADAADAVALAITHLWRGGVQARYTEAAAAAARRRAS</sequence>
<dbReference type="SUPFAM" id="SSF53098">
    <property type="entry name" value="Ribonuclease H-like"/>
    <property type="match status" value="1"/>
</dbReference>
<protein>
    <recommendedName>
        <fullName evidence="13 14">Crossover junction endodeoxyribonuclease RuvC</fullName>
        <ecNumber evidence="13 14">3.1.21.10</ecNumber>
    </recommendedName>
    <alternativeName>
        <fullName evidence="13">Holliday junction nuclease RuvC</fullName>
    </alternativeName>
    <alternativeName>
        <fullName evidence="13">Holliday junction resolvase RuvC</fullName>
    </alternativeName>
</protein>
<evidence type="ECO:0000256" key="7">
    <source>
        <dbReference type="ARBA" id="ARBA00022801"/>
    </source>
</evidence>
<dbReference type="InterPro" id="IPR036397">
    <property type="entry name" value="RNaseH_sf"/>
</dbReference>
<reference evidence="16" key="1">
    <citation type="submission" date="2018-02" db="EMBL/GenBank/DDBJ databases">
        <authorList>
            <person name="Hornung B."/>
        </authorList>
    </citation>
    <scope>NUCLEOTIDE SEQUENCE [LARGE SCALE GENOMIC DNA]</scope>
</reference>
<dbReference type="GO" id="GO:0006281">
    <property type="term" value="P:DNA repair"/>
    <property type="evidence" value="ECO:0007669"/>
    <property type="project" value="UniProtKB-UniRule"/>
</dbReference>
<dbReference type="GO" id="GO:0048476">
    <property type="term" value="C:Holliday junction resolvase complex"/>
    <property type="evidence" value="ECO:0007669"/>
    <property type="project" value="UniProtKB-UniRule"/>
</dbReference>
<accession>A0A375HX95</accession>
<dbReference type="PRINTS" id="PR00696">
    <property type="entry name" value="RSOLVASERUVC"/>
</dbReference>
<evidence type="ECO:0000256" key="12">
    <source>
        <dbReference type="ARBA" id="ARBA00029354"/>
    </source>
</evidence>
<dbReference type="InterPro" id="IPR002176">
    <property type="entry name" value="X-over_junc_endoDNase_RuvC"/>
</dbReference>
<comment type="cofactor">
    <cofactor evidence="13">
        <name>Mg(2+)</name>
        <dbReference type="ChEBI" id="CHEBI:18420"/>
    </cofactor>
    <text evidence="13">Binds 2 Mg(2+) ion per subunit.</text>
</comment>
<dbReference type="EMBL" id="OMOH01000001">
    <property type="protein sequence ID" value="SPF67054.1"/>
    <property type="molecule type" value="Genomic_DNA"/>
</dbReference>
<dbReference type="FunFam" id="3.30.420.10:FF:000002">
    <property type="entry name" value="Crossover junction endodeoxyribonuclease RuvC"/>
    <property type="match status" value="1"/>
</dbReference>
<evidence type="ECO:0000313" key="16">
    <source>
        <dbReference type="Proteomes" id="UP000265962"/>
    </source>
</evidence>
<keyword evidence="5 13" id="KW-0255">Endonuclease</keyword>
<keyword evidence="2 13" id="KW-0963">Cytoplasm</keyword>
<dbReference type="GO" id="GO:0008821">
    <property type="term" value="F:crossover junction DNA endonuclease activity"/>
    <property type="evidence" value="ECO:0007669"/>
    <property type="project" value="UniProtKB-UniRule"/>
</dbReference>
<keyword evidence="10 13" id="KW-0233">DNA recombination</keyword>
<evidence type="ECO:0000256" key="9">
    <source>
        <dbReference type="ARBA" id="ARBA00023125"/>
    </source>
</evidence>
<dbReference type="AlphaFoldDB" id="A0A375HX95"/>
<feature type="active site" evidence="13">
    <location>
        <position position="7"/>
    </location>
</feature>
<evidence type="ECO:0000256" key="8">
    <source>
        <dbReference type="ARBA" id="ARBA00022842"/>
    </source>
</evidence>
<gene>
    <name evidence="13" type="primary">ruvC</name>
    <name evidence="15" type="ORF">PROPJV5_0063</name>
</gene>
<evidence type="ECO:0000256" key="13">
    <source>
        <dbReference type="HAMAP-Rule" id="MF_00034"/>
    </source>
</evidence>
<keyword evidence="9 13" id="KW-0238">DNA-binding</keyword>
<feature type="binding site" evidence="13">
    <location>
        <position position="7"/>
    </location>
    <ligand>
        <name>Mg(2+)</name>
        <dbReference type="ChEBI" id="CHEBI:18420"/>
        <label>1</label>
    </ligand>
</feature>
<evidence type="ECO:0000256" key="14">
    <source>
        <dbReference type="NCBIfam" id="TIGR00228"/>
    </source>
</evidence>
<proteinExistence type="inferred from homology"/>
<evidence type="ECO:0000256" key="5">
    <source>
        <dbReference type="ARBA" id="ARBA00022759"/>
    </source>
</evidence>
<evidence type="ECO:0000256" key="1">
    <source>
        <dbReference type="ARBA" id="ARBA00009518"/>
    </source>
</evidence>
<evidence type="ECO:0000256" key="4">
    <source>
        <dbReference type="ARBA" id="ARBA00022723"/>
    </source>
</evidence>
<dbReference type="Gene3D" id="3.30.420.10">
    <property type="entry name" value="Ribonuclease H-like superfamily/Ribonuclease H"/>
    <property type="match status" value="1"/>
</dbReference>
<dbReference type="Pfam" id="PF02075">
    <property type="entry name" value="RuvC"/>
    <property type="match status" value="1"/>
</dbReference>
<keyword evidence="8 13" id="KW-0460">Magnesium</keyword>
<comment type="subcellular location">
    <subcellularLocation>
        <location evidence="13">Cytoplasm</location>
    </subcellularLocation>
</comment>
<evidence type="ECO:0000256" key="3">
    <source>
        <dbReference type="ARBA" id="ARBA00022722"/>
    </source>
</evidence>
<comment type="similarity">
    <text evidence="1 13">Belongs to the RuvC family.</text>
</comment>
<feature type="active site" evidence="13">
    <location>
        <position position="141"/>
    </location>
</feature>
<dbReference type="GO" id="GO:0005737">
    <property type="term" value="C:cytoplasm"/>
    <property type="evidence" value="ECO:0007669"/>
    <property type="project" value="UniProtKB-SubCell"/>
</dbReference>
<keyword evidence="11 13" id="KW-0234">DNA repair</keyword>
<feature type="binding site" evidence="13">
    <location>
        <position position="68"/>
    </location>
    <ligand>
        <name>Mg(2+)</name>
        <dbReference type="ChEBI" id="CHEBI:18420"/>
        <label>2</label>
    </ligand>
</feature>
<dbReference type="GO" id="GO:0003677">
    <property type="term" value="F:DNA binding"/>
    <property type="evidence" value="ECO:0007669"/>
    <property type="project" value="UniProtKB-KW"/>
</dbReference>
<dbReference type="HAMAP" id="MF_00034">
    <property type="entry name" value="RuvC"/>
    <property type="match status" value="1"/>
</dbReference>
<keyword evidence="6 13" id="KW-0227">DNA damage</keyword>
<comment type="subunit">
    <text evidence="13">Homodimer which binds Holliday junction (HJ) DNA. The HJ becomes 2-fold symmetrical on binding to RuvC with unstacked arms; it has a different conformation from HJ DNA in complex with RuvA. In the full resolvosome a probable DNA-RuvA(4)-RuvB(12)-RuvC(2) complex forms which resolves the HJ.</text>
</comment>
<evidence type="ECO:0000256" key="11">
    <source>
        <dbReference type="ARBA" id="ARBA00023204"/>
    </source>
</evidence>
<dbReference type="PANTHER" id="PTHR30194">
    <property type="entry name" value="CROSSOVER JUNCTION ENDODEOXYRIBONUCLEASE RUVC"/>
    <property type="match status" value="1"/>
</dbReference>
<name>A0A375HX95_9ACTN</name>
<evidence type="ECO:0000313" key="15">
    <source>
        <dbReference type="EMBL" id="SPF67054.1"/>
    </source>
</evidence>
<dbReference type="GO" id="GO:0006310">
    <property type="term" value="P:DNA recombination"/>
    <property type="evidence" value="ECO:0007669"/>
    <property type="project" value="UniProtKB-UniRule"/>
</dbReference>
<keyword evidence="3 13" id="KW-0540">Nuclease</keyword>
<feature type="binding site" evidence="13">
    <location>
        <position position="141"/>
    </location>
    <ligand>
        <name>Mg(2+)</name>
        <dbReference type="ChEBI" id="CHEBI:18420"/>
        <label>1</label>
    </ligand>
</feature>
<evidence type="ECO:0000256" key="10">
    <source>
        <dbReference type="ARBA" id="ARBA00023172"/>
    </source>
</evidence>
<dbReference type="Proteomes" id="UP000265962">
    <property type="component" value="Unassembled WGS sequence"/>
</dbReference>
<keyword evidence="16" id="KW-1185">Reference proteome</keyword>
<organism evidence="15 16">
    <name type="scientific">Propionibacterium ruminifibrarum</name>
    <dbReference type="NCBI Taxonomy" id="1962131"/>
    <lineage>
        <taxon>Bacteria</taxon>
        <taxon>Bacillati</taxon>
        <taxon>Actinomycetota</taxon>
        <taxon>Actinomycetes</taxon>
        <taxon>Propionibacteriales</taxon>
        <taxon>Propionibacteriaceae</taxon>
        <taxon>Propionibacterium</taxon>
    </lineage>
</organism>
<dbReference type="PANTHER" id="PTHR30194:SF3">
    <property type="entry name" value="CROSSOVER JUNCTION ENDODEOXYRIBONUCLEASE RUVC"/>
    <property type="match status" value="1"/>
</dbReference>
<keyword evidence="4 13" id="KW-0479">Metal-binding</keyword>
<dbReference type="InterPro" id="IPR012337">
    <property type="entry name" value="RNaseH-like_sf"/>
</dbReference>
<comment type="function">
    <text evidence="13">The RuvA-RuvB-RuvC complex processes Holliday junction (HJ) DNA during genetic recombination and DNA repair. Endonuclease that resolves HJ intermediates. Cleaves cruciform DNA by making single-stranded nicks across the HJ at symmetrical positions within the homologous arms, yielding a 5'-phosphate and a 3'-hydroxyl group; requires a central core of homology in the junction. The consensus cleavage sequence is 5'-(A/T)TT(C/G)-3'. Cleavage occurs on the 3'-side of the TT dinucleotide at the point of strand exchange. HJ branch migration catalyzed by RuvA-RuvB allows RuvC to scan DNA until it finds its consensus sequence, where it cleaves and resolves the cruciform DNA.</text>
</comment>
<dbReference type="NCBIfam" id="TIGR00228">
    <property type="entry name" value="ruvC"/>
    <property type="match status" value="1"/>
</dbReference>
<evidence type="ECO:0000256" key="6">
    <source>
        <dbReference type="ARBA" id="ARBA00022763"/>
    </source>
</evidence>
<dbReference type="GO" id="GO:0000287">
    <property type="term" value="F:magnesium ion binding"/>
    <property type="evidence" value="ECO:0007669"/>
    <property type="project" value="UniProtKB-UniRule"/>
</dbReference>
<dbReference type="EC" id="3.1.21.10" evidence="13 14"/>
<dbReference type="PROSITE" id="PS01321">
    <property type="entry name" value="RUVC"/>
    <property type="match status" value="1"/>
</dbReference>
<comment type="catalytic activity">
    <reaction evidence="12 13">
        <text>Endonucleolytic cleavage at a junction such as a reciprocal single-stranded crossover between two homologous DNA duplexes (Holliday junction).</text>
        <dbReference type="EC" id="3.1.21.10"/>
    </reaction>
</comment>
<dbReference type="CDD" id="cd16962">
    <property type="entry name" value="RuvC"/>
    <property type="match status" value="1"/>
</dbReference>
<dbReference type="InterPro" id="IPR020563">
    <property type="entry name" value="X-over_junc_endoDNase_Mg_BS"/>
</dbReference>
<evidence type="ECO:0000256" key="2">
    <source>
        <dbReference type="ARBA" id="ARBA00022490"/>
    </source>
</evidence>
<keyword evidence="7 13" id="KW-0378">Hydrolase</keyword>